<evidence type="ECO:0000256" key="5">
    <source>
        <dbReference type="ARBA" id="ARBA00022989"/>
    </source>
</evidence>
<dbReference type="InterPro" id="IPR036179">
    <property type="entry name" value="Ig-like_dom_sf"/>
</dbReference>
<evidence type="ECO:0000256" key="6">
    <source>
        <dbReference type="ARBA" id="ARBA00023136"/>
    </source>
</evidence>
<dbReference type="InterPro" id="IPR013106">
    <property type="entry name" value="Ig_V-set"/>
</dbReference>
<feature type="domain" description="Ig-like" evidence="14">
    <location>
        <begin position="148"/>
        <end position="219"/>
    </location>
</feature>
<dbReference type="Gene3D" id="2.60.40.10">
    <property type="entry name" value="Immunoglobulins"/>
    <property type="match status" value="2"/>
</dbReference>
<feature type="compositionally biased region" description="Basic and acidic residues" evidence="11">
    <location>
        <begin position="266"/>
        <end position="287"/>
    </location>
</feature>
<sequence length="308" mass="34635">MELINLLCLLTITGVIICKDKGFIRVVARVGEDVVLPCSLGPKNIGPALFDWTKDQQNVFLYDGGVHYNNGLHGQDPQFKGRVSHFPDKLKNGDASIIIRNIQLSDSGSYSCYFPLLNHQRFYIELFVGASAKLRIMILQITEDRALLQCEVHEAFPGLQISWIDSNGTILPATEKLEDSDDLHYPPALMLQTNVTKTGIFRCRVTQQELNHTTEAQISIPIFSDKTVAGSIGVLVTVVISTVVIIGLIAVVILYWWYRRRQSGNREEPSSRLRSSEHPDQEQDNKMAAHMQRRGSDVQKTTNQKKDT</sequence>
<evidence type="ECO:0000256" key="7">
    <source>
        <dbReference type="ARBA" id="ARBA00023157"/>
    </source>
</evidence>
<dbReference type="Pfam" id="PF07686">
    <property type="entry name" value="V-set"/>
    <property type="match status" value="1"/>
</dbReference>
<evidence type="ECO:0000256" key="11">
    <source>
        <dbReference type="SAM" id="MobiDB-lite"/>
    </source>
</evidence>
<reference evidence="15" key="2">
    <citation type="submission" date="2025-09" db="UniProtKB">
        <authorList>
            <consortium name="Ensembl"/>
        </authorList>
    </citation>
    <scope>IDENTIFICATION</scope>
</reference>
<dbReference type="GO" id="GO:0031295">
    <property type="term" value="P:T cell costimulation"/>
    <property type="evidence" value="ECO:0007669"/>
    <property type="project" value="TreeGrafter"/>
</dbReference>
<evidence type="ECO:0000256" key="4">
    <source>
        <dbReference type="ARBA" id="ARBA00022729"/>
    </source>
</evidence>
<dbReference type="GO" id="GO:0071222">
    <property type="term" value="P:cellular response to lipopolysaccharide"/>
    <property type="evidence" value="ECO:0007669"/>
    <property type="project" value="TreeGrafter"/>
</dbReference>
<keyword evidence="9" id="KW-0325">Glycoprotein</keyword>
<evidence type="ECO:0000313" key="16">
    <source>
        <dbReference type="Proteomes" id="UP000257200"/>
    </source>
</evidence>
<dbReference type="GO" id="GO:0006955">
    <property type="term" value="P:immune response"/>
    <property type="evidence" value="ECO:0007669"/>
    <property type="project" value="TreeGrafter"/>
</dbReference>
<evidence type="ECO:0000256" key="10">
    <source>
        <dbReference type="ARBA" id="ARBA00023319"/>
    </source>
</evidence>
<name>A0A3Q1F4M6_9TELE</name>
<dbReference type="SUPFAM" id="SSF48726">
    <property type="entry name" value="Immunoglobulin"/>
    <property type="match status" value="2"/>
</dbReference>
<evidence type="ECO:0000256" key="9">
    <source>
        <dbReference type="ARBA" id="ARBA00023180"/>
    </source>
</evidence>
<dbReference type="GO" id="GO:0007166">
    <property type="term" value="P:cell surface receptor signaling pathway"/>
    <property type="evidence" value="ECO:0007669"/>
    <property type="project" value="TreeGrafter"/>
</dbReference>
<dbReference type="GO" id="GO:0009897">
    <property type="term" value="C:external side of plasma membrane"/>
    <property type="evidence" value="ECO:0007669"/>
    <property type="project" value="TreeGrafter"/>
</dbReference>
<dbReference type="InterPro" id="IPR013783">
    <property type="entry name" value="Ig-like_fold"/>
</dbReference>
<dbReference type="GO" id="GO:0042102">
    <property type="term" value="P:positive regulation of T cell proliferation"/>
    <property type="evidence" value="ECO:0007669"/>
    <property type="project" value="TreeGrafter"/>
</dbReference>
<dbReference type="Proteomes" id="UP000257200">
    <property type="component" value="Unplaced"/>
</dbReference>
<keyword evidence="2" id="KW-1003">Cell membrane</keyword>
<dbReference type="InterPro" id="IPR007110">
    <property type="entry name" value="Ig-like_dom"/>
</dbReference>
<feature type="region of interest" description="Disordered" evidence="11">
    <location>
        <begin position="266"/>
        <end position="308"/>
    </location>
</feature>
<keyword evidence="3 12" id="KW-0812">Transmembrane</keyword>
<feature type="transmembrane region" description="Helical" evidence="12">
    <location>
        <begin position="232"/>
        <end position="258"/>
    </location>
</feature>
<evidence type="ECO:0000256" key="2">
    <source>
        <dbReference type="ARBA" id="ARBA00022475"/>
    </source>
</evidence>
<dbReference type="PROSITE" id="PS50835">
    <property type="entry name" value="IG_LIKE"/>
    <property type="match status" value="2"/>
</dbReference>
<keyword evidence="10" id="KW-0393">Immunoglobulin domain</keyword>
<keyword evidence="5 12" id="KW-1133">Transmembrane helix</keyword>
<dbReference type="InterPro" id="IPR003599">
    <property type="entry name" value="Ig_sub"/>
</dbReference>
<accession>A0A3Q1F4M6</accession>
<keyword evidence="7" id="KW-1015">Disulfide bond</keyword>
<proteinExistence type="predicted"/>
<keyword evidence="6 12" id="KW-0472">Membrane</keyword>
<dbReference type="PANTHER" id="PTHR25466:SF14">
    <property type="entry name" value="BUTYROPHILIN SUBFAMILY 2 MEMBER A2-LIKE-RELATED"/>
    <property type="match status" value="1"/>
</dbReference>
<evidence type="ECO:0000256" key="12">
    <source>
        <dbReference type="SAM" id="Phobius"/>
    </source>
</evidence>
<evidence type="ECO:0000256" key="8">
    <source>
        <dbReference type="ARBA" id="ARBA00023170"/>
    </source>
</evidence>
<comment type="subcellular location">
    <subcellularLocation>
        <location evidence="1">Cell membrane</location>
        <topology evidence="1">Single-pass type I membrane protein</topology>
    </subcellularLocation>
</comment>
<feature type="domain" description="Ig-like" evidence="14">
    <location>
        <begin position="31"/>
        <end position="112"/>
    </location>
</feature>
<evidence type="ECO:0000313" key="15">
    <source>
        <dbReference type="Ensembl" id="ENSAPOP00000011828.1"/>
    </source>
</evidence>
<feature type="signal peptide" evidence="13">
    <location>
        <begin position="1"/>
        <end position="18"/>
    </location>
</feature>
<evidence type="ECO:0000256" key="13">
    <source>
        <dbReference type="SAM" id="SignalP"/>
    </source>
</evidence>
<dbReference type="InParanoid" id="A0A3Q1F4M6"/>
<dbReference type="AlphaFoldDB" id="A0A3Q1F4M6"/>
<reference evidence="15" key="1">
    <citation type="submission" date="2025-08" db="UniProtKB">
        <authorList>
            <consortium name="Ensembl"/>
        </authorList>
    </citation>
    <scope>IDENTIFICATION</scope>
</reference>
<evidence type="ECO:0000259" key="14">
    <source>
        <dbReference type="PROSITE" id="PS50835"/>
    </source>
</evidence>
<evidence type="ECO:0000256" key="1">
    <source>
        <dbReference type="ARBA" id="ARBA00004251"/>
    </source>
</evidence>
<dbReference type="GO" id="GO:0042130">
    <property type="term" value="P:negative regulation of T cell proliferation"/>
    <property type="evidence" value="ECO:0007669"/>
    <property type="project" value="TreeGrafter"/>
</dbReference>
<dbReference type="Ensembl" id="ENSAPOT00000031772.1">
    <property type="protein sequence ID" value="ENSAPOP00000011828.1"/>
    <property type="gene ID" value="ENSAPOG00000014445.1"/>
</dbReference>
<dbReference type="PANTHER" id="PTHR25466">
    <property type="entry name" value="T-LYMPHOCYTE ACTIVATION ANTIGEN"/>
    <property type="match status" value="1"/>
</dbReference>
<keyword evidence="8" id="KW-0675">Receptor</keyword>
<keyword evidence="16" id="KW-1185">Reference proteome</keyword>
<dbReference type="STRING" id="80966.ENSAPOP00000011828"/>
<evidence type="ECO:0000256" key="3">
    <source>
        <dbReference type="ARBA" id="ARBA00022692"/>
    </source>
</evidence>
<dbReference type="InterPro" id="IPR051713">
    <property type="entry name" value="T-cell_Activation_Regulation"/>
</dbReference>
<keyword evidence="4 13" id="KW-0732">Signal</keyword>
<dbReference type="SMART" id="SM00409">
    <property type="entry name" value="IG"/>
    <property type="match status" value="2"/>
</dbReference>
<protein>
    <submittedName>
        <fullName evidence="15">CD276 antigen-like</fullName>
    </submittedName>
</protein>
<dbReference type="GeneTree" id="ENSGT01050000244843"/>
<feature type="chain" id="PRO_5018583040" evidence="13">
    <location>
        <begin position="19"/>
        <end position="308"/>
    </location>
</feature>
<organism evidence="15 16">
    <name type="scientific">Acanthochromis polyacanthus</name>
    <name type="common">spiny chromis</name>
    <dbReference type="NCBI Taxonomy" id="80966"/>
    <lineage>
        <taxon>Eukaryota</taxon>
        <taxon>Metazoa</taxon>
        <taxon>Chordata</taxon>
        <taxon>Craniata</taxon>
        <taxon>Vertebrata</taxon>
        <taxon>Euteleostomi</taxon>
        <taxon>Actinopterygii</taxon>
        <taxon>Neopterygii</taxon>
        <taxon>Teleostei</taxon>
        <taxon>Neoteleostei</taxon>
        <taxon>Acanthomorphata</taxon>
        <taxon>Ovalentaria</taxon>
        <taxon>Pomacentridae</taxon>
        <taxon>Acanthochromis</taxon>
    </lineage>
</organism>